<evidence type="ECO:0000256" key="6">
    <source>
        <dbReference type="ARBA" id="ARBA00022989"/>
    </source>
</evidence>
<keyword evidence="6 8" id="KW-1133">Transmembrane helix</keyword>
<dbReference type="Pfam" id="PF01032">
    <property type="entry name" value="FecCD"/>
    <property type="match status" value="1"/>
</dbReference>
<dbReference type="GO" id="GO:0022857">
    <property type="term" value="F:transmembrane transporter activity"/>
    <property type="evidence" value="ECO:0007669"/>
    <property type="project" value="InterPro"/>
</dbReference>
<dbReference type="GO" id="GO:0033214">
    <property type="term" value="P:siderophore-iron import into cell"/>
    <property type="evidence" value="ECO:0007669"/>
    <property type="project" value="TreeGrafter"/>
</dbReference>
<feature type="transmembrane region" description="Helical" evidence="8">
    <location>
        <begin position="322"/>
        <end position="343"/>
    </location>
</feature>
<evidence type="ECO:0000313" key="9">
    <source>
        <dbReference type="EMBL" id="EEO40346.1"/>
    </source>
</evidence>
<dbReference type="Proteomes" id="UP000004925">
    <property type="component" value="Unassembled WGS sequence"/>
</dbReference>
<keyword evidence="5 8" id="KW-0812">Transmembrane</keyword>
<dbReference type="PANTHER" id="PTHR30472">
    <property type="entry name" value="FERRIC ENTEROBACTIN TRANSPORT SYSTEM PERMEASE PROTEIN"/>
    <property type="match status" value="1"/>
</dbReference>
<keyword evidence="4" id="KW-1003">Cell membrane</keyword>
<evidence type="ECO:0000256" key="4">
    <source>
        <dbReference type="ARBA" id="ARBA00022475"/>
    </source>
</evidence>
<dbReference type="eggNOG" id="COG0609">
    <property type="taxonomic scope" value="Bacteria"/>
</dbReference>
<feature type="transmembrane region" description="Helical" evidence="8">
    <location>
        <begin position="15"/>
        <end position="34"/>
    </location>
</feature>
<feature type="transmembrane region" description="Helical" evidence="8">
    <location>
        <begin position="254"/>
        <end position="281"/>
    </location>
</feature>
<evidence type="ECO:0000256" key="8">
    <source>
        <dbReference type="SAM" id="Phobius"/>
    </source>
</evidence>
<dbReference type="FunFam" id="1.10.3470.10:FF:000001">
    <property type="entry name" value="Vitamin B12 ABC transporter permease BtuC"/>
    <property type="match status" value="1"/>
</dbReference>
<dbReference type="GO" id="GO:0005886">
    <property type="term" value="C:plasma membrane"/>
    <property type="evidence" value="ECO:0007669"/>
    <property type="project" value="UniProtKB-SubCell"/>
</dbReference>
<sequence length="348" mass="38349">MNSINNIHQYNSKKVFKILIALFILLFVSYISIFKGIADINLKRVLVTIFKNLSFNNTEPLSPREIVVFLDLRLARVVLGSIAGFLLAICGTVMQAITENKMSSPFTTGISSAASMGAALSILFFTGKYLYFDLITIFFAFSFGIICSFLVYGISNVKGMNKSTLILTGIAFNYLFSSGNAALQFIANEDVLSSIVNWTFGNLSGVSWNKILILFLILLIFFPYFFINRYSYNLLLTGEDSATSLGVNVKKFRFISGIIVTLITSAVVSFIGIIAFVGIIAPHISRMLIGDDHKYSIILSGIIGAFLVVFSDYIGRNLLSPIIIPIGIVISFVGIPIFIYLIINSKRG</sequence>
<dbReference type="CDD" id="cd06550">
    <property type="entry name" value="TM_ABC_iron-siderophores_like"/>
    <property type="match status" value="1"/>
</dbReference>
<evidence type="ECO:0000256" key="5">
    <source>
        <dbReference type="ARBA" id="ARBA00022692"/>
    </source>
</evidence>
<dbReference type="SUPFAM" id="SSF81345">
    <property type="entry name" value="ABC transporter involved in vitamin B12 uptake, BtuC"/>
    <property type="match status" value="1"/>
</dbReference>
<comment type="caution">
    <text evidence="9">The sequence shown here is derived from an EMBL/GenBank/DDBJ whole genome shotgun (WGS) entry which is preliminary data.</text>
</comment>
<gene>
    <name evidence="9" type="ORF">FSCG_01059</name>
</gene>
<proteinExistence type="inferred from homology"/>
<keyword evidence="7 8" id="KW-0472">Membrane</keyword>
<protein>
    <recommendedName>
        <fullName evidence="11">Iron ABC transporter permease</fullName>
    </recommendedName>
</protein>
<dbReference type="HOGENOM" id="CLU_013016_0_0_0"/>
<dbReference type="EMBL" id="ACDE02000019">
    <property type="protein sequence ID" value="EEO40346.1"/>
    <property type="molecule type" value="Genomic_DNA"/>
</dbReference>
<evidence type="ECO:0000256" key="2">
    <source>
        <dbReference type="ARBA" id="ARBA00007935"/>
    </source>
</evidence>
<feature type="transmembrane region" description="Helical" evidence="8">
    <location>
        <begin position="74"/>
        <end position="94"/>
    </location>
</feature>
<dbReference type="AlphaFoldDB" id="A0A0M1VUN7"/>
<evidence type="ECO:0000256" key="1">
    <source>
        <dbReference type="ARBA" id="ARBA00004651"/>
    </source>
</evidence>
<dbReference type="PANTHER" id="PTHR30472:SF18">
    <property type="entry name" value="IRON(III) DICITRATE ABC TRANSPORTER,PERMEASE PROTEIN"/>
    <property type="match status" value="1"/>
</dbReference>
<comment type="similarity">
    <text evidence="2">Belongs to the binding-protein-dependent transport system permease family. FecCD subfamily.</text>
</comment>
<accession>A0A0M1VUN7</accession>
<evidence type="ECO:0008006" key="11">
    <source>
        <dbReference type="Google" id="ProtNLM"/>
    </source>
</evidence>
<dbReference type="InterPro" id="IPR000522">
    <property type="entry name" value="ABC_transptr_permease_BtuC"/>
</dbReference>
<dbReference type="Gene3D" id="1.10.3470.10">
    <property type="entry name" value="ABC transporter involved in vitamin B12 uptake, BtuC"/>
    <property type="match status" value="1"/>
</dbReference>
<feature type="transmembrane region" description="Helical" evidence="8">
    <location>
        <begin position="293"/>
        <end position="310"/>
    </location>
</feature>
<evidence type="ECO:0000256" key="3">
    <source>
        <dbReference type="ARBA" id="ARBA00022448"/>
    </source>
</evidence>
<evidence type="ECO:0000313" key="10">
    <source>
        <dbReference type="Proteomes" id="UP000004925"/>
    </source>
</evidence>
<feature type="transmembrane region" description="Helical" evidence="8">
    <location>
        <begin position="207"/>
        <end position="227"/>
    </location>
</feature>
<name>A0A0M1VUN7_FUSVC</name>
<comment type="subcellular location">
    <subcellularLocation>
        <location evidence="1">Cell membrane</location>
        <topology evidence="1">Multi-pass membrane protein</topology>
    </subcellularLocation>
</comment>
<dbReference type="InterPro" id="IPR037294">
    <property type="entry name" value="ABC_BtuC-like"/>
</dbReference>
<dbReference type="RefSeq" id="WP_008803043.1">
    <property type="nucleotide sequence ID" value="NZ_KQ235737.1"/>
</dbReference>
<feature type="transmembrane region" description="Helical" evidence="8">
    <location>
        <begin position="164"/>
        <end position="187"/>
    </location>
</feature>
<reference evidence="9 10" key="1">
    <citation type="submission" date="2011-10" db="EMBL/GenBank/DDBJ databases">
        <title>The Genome Sequence of Fusobacterium sp. 4_1_13.</title>
        <authorList>
            <consortium name="The Broad Institute Genome Sequencing Platform"/>
            <person name="Earl A."/>
            <person name="Ward D."/>
            <person name="Feldgarden M."/>
            <person name="Gevers D."/>
            <person name="Strauss J."/>
            <person name="Ambrose C."/>
            <person name="Allen-Vercoe E."/>
            <person name="Young S.K."/>
            <person name="Zeng Q."/>
            <person name="Gargeya S."/>
            <person name="Fitzgerald M."/>
            <person name="Haas B."/>
            <person name="Abouelleil A."/>
            <person name="Alvarado L."/>
            <person name="Arachchi H.M."/>
            <person name="Berlin A."/>
            <person name="Brown A."/>
            <person name="Chapman S.B."/>
            <person name="Chen Z."/>
            <person name="Dunbar C."/>
            <person name="Freedman E."/>
            <person name="Gearin G."/>
            <person name="Goldberg J."/>
            <person name="Griggs A."/>
            <person name="Gujja S."/>
            <person name="Heiman D."/>
            <person name="Howarth C."/>
            <person name="Larson L."/>
            <person name="Lui A."/>
            <person name="MacDonald P.J."/>
            <person name="Montmayeur A."/>
            <person name="Murphy C."/>
            <person name="Neiman D."/>
            <person name="Pearson M."/>
            <person name="Priest M."/>
            <person name="Roberts A."/>
            <person name="Saif S."/>
            <person name="Shea T."/>
            <person name="Shenoy N."/>
            <person name="Sisk P."/>
            <person name="Stolte C."/>
            <person name="Sykes S."/>
            <person name="Wortman J."/>
            <person name="Nusbaum C."/>
            <person name="Birren B."/>
        </authorList>
    </citation>
    <scope>NUCLEOTIDE SEQUENCE [LARGE SCALE GENOMIC DNA]</scope>
    <source>
        <strain evidence="9 10">4_1_13</strain>
    </source>
</reference>
<evidence type="ECO:0000256" key="7">
    <source>
        <dbReference type="ARBA" id="ARBA00023136"/>
    </source>
</evidence>
<feature type="transmembrane region" description="Helical" evidence="8">
    <location>
        <begin position="131"/>
        <end position="152"/>
    </location>
</feature>
<keyword evidence="3" id="KW-0813">Transport</keyword>
<organism evidence="9 10">
    <name type="scientific">Fusobacterium vincentii 4_1_13</name>
    <dbReference type="NCBI Taxonomy" id="469606"/>
    <lineage>
        <taxon>Bacteria</taxon>
        <taxon>Fusobacteriati</taxon>
        <taxon>Fusobacteriota</taxon>
        <taxon>Fusobacteriia</taxon>
        <taxon>Fusobacteriales</taxon>
        <taxon>Fusobacteriaceae</taxon>
        <taxon>Fusobacterium</taxon>
    </lineage>
</organism>